<accession>A0A3M8AQ15</accession>
<comment type="caution">
    <text evidence="1">The sequence shown here is derived from an EMBL/GenBank/DDBJ whole genome shotgun (WGS) entry which is preliminary data.</text>
</comment>
<gene>
    <name evidence="1" type="ORF">EB820_16215</name>
</gene>
<evidence type="ECO:0000313" key="2">
    <source>
        <dbReference type="Proteomes" id="UP000276178"/>
    </source>
</evidence>
<dbReference type="EMBL" id="RHHN01000048">
    <property type="protein sequence ID" value="RNB53139.1"/>
    <property type="molecule type" value="Genomic_DNA"/>
</dbReference>
<dbReference type="AlphaFoldDB" id="A0A3M8AQ15"/>
<protein>
    <submittedName>
        <fullName evidence="1">Uncharacterized protein</fullName>
    </submittedName>
</protein>
<evidence type="ECO:0000313" key="1">
    <source>
        <dbReference type="EMBL" id="RNB53139.1"/>
    </source>
</evidence>
<sequence>MNERGSSARGTFLAVNKNLFSGKWKLLLVETKIQSKKVKQRACICKNLHLPLAFTKQVVIITFKRLNQRTNERTKG</sequence>
<reference evidence="1 2" key="1">
    <citation type="submission" date="2018-10" db="EMBL/GenBank/DDBJ databases">
        <title>Phylogenomics of Brevibacillus.</title>
        <authorList>
            <person name="Dunlap C."/>
        </authorList>
    </citation>
    <scope>NUCLEOTIDE SEQUENCE [LARGE SCALE GENOMIC DNA]</scope>
    <source>
        <strain evidence="1 2">NRRL NRS 1219</strain>
    </source>
</reference>
<proteinExistence type="predicted"/>
<organism evidence="1 2">
    <name type="scientific">Brevibacillus agri</name>
    <dbReference type="NCBI Taxonomy" id="51101"/>
    <lineage>
        <taxon>Bacteria</taxon>
        <taxon>Bacillati</taxon>
        <taxon>Bacillota</taxon>
        <taxon>Bacilli</taxon>
        <taxon>Bacillales</taxon>
        <taxon>Paenibacillaceae</taxon>
        <taxon>Brevibacillus</taxon>
    </lineage>
</organism>
<name>A0A3M8AQ15_9BACL</name>
<dbReference type="Proteomes" id="UP000276178">
    <property type="component" value="Unassembled WGS sequence"/>
</dbReference>